<dbReference type="Proteomes" id="UP000000816">
    <property type="component" value="Chromosome"/>
</dbReference>
<keyword evidence="1" id="KW-0012">Acyltransferase</keyword>
<evidence type="ECO:0000313" key="2">
    <source>
        <dbReference type="Proteomes" id="UP000000816"/>
    </source>
</evidence>
<reference evidence="1 2" key="1">
    <citation type="journal article" date="2001" name="Science">
        <title>Mechanisms of evolution in Rickettsia conorii and R. prowazekii.</title>
        <authorList>
            <person name="Ogata H."/>
            <person name="Audic S."/>
            <person name="Renesto-Audiffren P."/>
            <person name="Fournier P.-E."/>
            <person name="Barbe V."/>
            <person name="Samson D."/>
            <person name="Roux V."/>
            <person name="Cossart P."/>
            <person name="Weissenbach J."/>
            <person name="Claverie J.-M."/>
            <person name="Raoult D."/>
        </authorList>
    </citation>
    <scope>NUCLEOTIDE SEQUENCE [LARGE SCALE GENOMIC DNA]</scope>
    <source>
        <strain evidence="2">ATCC VR-613 / Malish 7</strain>
    </source>
</reference>
<dbReference type="PIR" id="C97831">
    <property type="entry name" value="C97831"/>
</dbReference>
<accession>Q92GS1</accession>
<dbReference type="EMBL" id="AE006914">
    <property type="protein sequence ID" value="AAL03589.1"/>
    <property type="molecule type" value="Genomic_DNA"/>
</dbReference>
<protein>
    <recommendedName>
        <fullName evidence="3">Transposase</fullName>
    </recommendedName>
</protein>
<organism evidence="1 2">
    <name type="scientific">Rickettsia conorii (strain ATCC VR-613 / Malish 7)</name>
    <dbReference type="NCBI Taxonomy" id="272944"/>
    <lineage>
        <taxon>Bacteria</taxon>
        <taxon>Pseudomonadati</taxon>
        <taxon>Pseudomonadota</taxon>
        <taxon>Alphaproteobacteria</taxon>
        <taxon>Rickettsiales</taxon>
        <taxon>Rickettsiaceae</taxon>
        <taxon>Rickettsieae</taxon>
        <taxon>Rickettsia</taxon>
        <taxon>spotted fever group</taxon>
    </lineage>
</organism>
<dbReference type="HOGENOM" id="CLU_2556109_0_0_5"/>
<dbReference type="KEGG" id="rco:RC1051"/>
<dbReference type="GO" id="GO:0016746">
    <property type="term" value="F:acyltransferase activity"/>
    <property type="evidence" value="ECO:0007669"/>
    <property type="project" value="UniProtKB-KW"/>
</dbReference>
<keyword evidence="1" id="KW-0808">Transferase</keyword>
<dbReference type="AlphaFoldDB" id="Q92GS1"/>
<gene>
    <name evidence="1" type="ordered locus">RC1051</name>
</gene>
<proteinExistence type="predicted"/>
<evidence type="ECO:0000313" key="1">
    <source>
        <dbReference type="EMBL" id="AAL03589.1"/>
    </source>
</evidence>
<evidence type="ECO:0008006" key="3">
    <source>
        <dbReference type="Google" id="ProtNLM"/>
    </source>
</evidence>
<name>Q92GS1_RICCN</name>
<sequence length="82" mass="10075">MQDMIKLWEKFLTEFKHIIILDKEKGYIYLRSFLWYTNAKLSKQKQPELVEVLDTHLLPQDKDTRKLSLIHIEMKERCRVLR</sequence>